<keyword evidence="3" id="KW-1185">Reference proteome</keyword>
<sequence length="172" mass="18021">MASDGTSPLLERVHGSSAVSWQSLLGNLIICFCGVQMNPELWGKVADCIVMLLVPAGVVCSTYLLASMASDSVCVKAPSLLKVILQILPICLTIPAVATSGIVRDGLEAEESRALLVGQAITGVMLTAWMCICMFGASAFWVLTIGAMLVASVLGSWTFLARLVAQCLVLSS</sequence>
<feature type="transmembrane region" description="Helical" evidence="1">
    <location>
        <begin position="49"/>
        <end position="68"/>
    </location>
</feature>
<evidence type="ECO:0000313" key="2">
    <source>
        <dbReference type="EMBL" id="KAG2605445.1"/>
    </source>
</evidence>
<keyword evidence="1" id="KW-0812">Transmembrane</keyword>
<feature type="transmembrane region" description="Helical" evidence="1">
    <location>
        <begin position="115"/>
        <end position="137"/>
    </location>
</feature>
<dbReference type="Proteomes" id="UP000823388">
    <property type="component" value="Chromosome 4N"/>
</dbReference>
<name>A0A8T0T869_PANVG</name>
<reference evidence="2" key="1">
    <citation type="submission" date="2020-05" db="EMBL/GenBank/DDBJ databases">
        <title>WGS assembly of Panicum virgatum.</title>
        <authorList>
            <person name="Lovell J.T."/>
            <person name="Jenkins J."/>
            <person name="Shu S."/>
            <person name="Juenger T.E."/>
            <person name="Schmutz J."/>
        </authorList>
    </citation>
    <scope>NUCLEOTIDE SEQUENCE</scope>
    <source>
        <strain evidence="2">AP13</strain>
    </source>
</reference>
<accession>A0A8T0T869</accession>
<comment type="caution">
    <text evidence="2">The sequence shown here is derived from an EMBL/GenBank/DDBJ whole genome shotgun (WGS) entry which is preliminary data.</text>
</comment>
<proteinExistence type="predicted"/>
<evidence type="ECO:0000256" key="1">
    <source>
        <dbReference type="SAM" id="Phobius"/>
    </source>
</evidence>
<dbReference type="AlphaFoldDB" id="A0A8T0T869"/>
<organism evidence="2 3">
    <name type="scientific">Panicum virgatum</name>
    <name type="common">Blackwell switchgrass</name>
    <dbReference type="NCBI Taxonomy" id="38727"/>
    <lineage>
        <taxon>Eukaryota</taxon>
        <taxon>Viridiplantae</taxon>
        <taxon>Streptophyta</taxon>
        <taxon>Embryophyta</taxon>
        <taxon>Tracheophyta</taxon>
        <taxon>Spermatophyta</taxon>
        <taxon>Magnoliopsida</taxon>
        <taxon>Liliopsida</taxon>
        <taxon>Poales</taxon>
        <taxon>Poaceae</taxon>
        <taxon>PACMAD clade</taxon>
        <taxon>Panicoideae</taxon>
        <taxon>Panicodae</taxon>
        <taxon>Paniceae</taxon>
        <taxon>Panicinae</taxon>
        <taxon>Panicum</taxon>
        <taxon>Panicum sect. Hiantes</taxon>
    </lineage>
</organism>
<feature type="transmembrane region" description="Helical" evidence="1">
    <location>
        <begin position="80"/>
        <end position="103"/>
    </location>
</feature>
<keyword evidence="1" id="KW-1133">Transmembrane helix</keyword>
<evidence type="ECO:0000313" key="3">
    <source>
        <dbReference type="Proteomes" id="UP000823388"/>
    </source>
</evidence>
<protein>
    <submittedName>
        <fullName evidence="2">Uncharacterized protein</fullName>
    </submittedName>
</protein>
<gene>
    <name evidence="2" type="ORF">PVAP13_4NG073219</name>
</gene>
<feature type="transmembrane region" description="Helical" evidence="1">
    <location>
        <begin position="143"/>
        <end position="165"/>
    </location>
</feature>
<dbReference type="EMBL" id="CM029044">
    <property type="protein sequence ID" value="KAG2605445.1"/>
    <property type="molecule type" value="Genomic_DNA"/>
</dbReference>
<keyword evidence="1" id="KW-0472">Membrane</keyword>